<reference evidence="2 3" key="1">
    <citation type="journal article" date="2019" name="Nat. Microbiol.">
        <title>Mediterranean grassland soil C-N compound turnover is dependent on rainfall and depth, and is mediated by genomically divergent microorganisms.</title>
        <authorList>
            <person name="Diamond S."/>
            <person name="Andeer P.F."/>
            <person name="Li Z."/>
            <person name="Crits-Christoph A."/>
            <person name="Burstein D."/>
            <person name="Anantharaman K."/>
            <person name="Lane K.R."/>
            <person name="Thomas B.C."/>
            <person name="Pan C."/>
            <person name="Northen T.R."/>
            <person name="Banfield J.F."/>
        </authorList>
    </citation>
    <scope>NUCLEOTIDE SEQUENCE [LARGE SCALE GENOMIC DNA]</scope>
    <source>
        <strain evidence="2">WS_9</strain>
    </source>
</reference>
<dbReference type="InterPro" id="IPR012902">
    <property type="entry name" value="N_methyl_site"/>
</dbReference>
<organism evidence="2 3">
    <name type="scientific">Eiseniibacteriota bacterium</name>
    <dbReference type="NCBI Taxonomy" id="2212470"/>
    <lineage>
        <taxon>Bacteria</taxon>
        <taxon>Candidatus Eiseniibacteriota</taxon>
    </lineage>
</organism>
<dbReference type="PROSITE" id="PS00409">
    <property type="entry name" value="PROKAR_NTER_METHYL"/>
    <property type="match status" value="1"/>
</dbReference>
<comment type="caution">
    <text evidence="2">The sequence shown here is derived from an EMBL/GenBank/DDBJ whole genome shotgun (WGS) entry which is preliminary data.</text>
</comment>
<protein>
    <submittedName>
        <fullName evidence="2">Type II secretion system protein</fullName>
    </submittedName>
</protein>
<keyword evidence="1" id="KW-0472">Membrane</keyword>
<sequence>MNRVDRQRWARPARGYTLVELMVTMTILSAVLAAVYYSFFRAQSSARRTERVVDARQGSRAALQLIEREVRMVGSGWGRIPIYGALNGSPMTIHALVPGFTTAAGNDSLELLGGWDACTTLRAPMTTPSSGSPIPCDSTTGFRAGDFVLVTNGSTAHIFQVTAVPNAPADLVHDASSIYNMAGGHTNWPVGGYPTGSRVYRVTWVTYKVDATGFSTPCLTRRDQGSAAQVVATDVSAFHVWYLMQDLTETRDPVDFNGIDKIRPVIATQVADRGSPYLADSVWTLVRPRTF</sequence>
<name>A0A538TMB5_UNCEI</name>
<feature type="transmembrane region" description="Helical" evidence="1">
    <location>
        <begin position="21"/>
        <end position="40"/>
    </location>
</feature>
<keyword evidence="1" id="KW-0812">Transmembrane</keyword>
<evidence type="ECO:0000313" key="2">
    <source>
        <dbReference type="EMBL" id="TMQ64764.1"/>
    </source>
</evidence>
<proteinExistence type="predicted"/>
<dbReference type="InterPro" id="IPR045584">
    <property type="entry name" value="Pilin-like"/>
</dbReference>
<evidence type="ECO:0000256" key="1">
    <source>
        <dbReference type="SAM" id="Phobius"/>
    </source>
</evidence>
<dbReference type="AlphaFoldDB" id="A0A538TMB5"/>
<dbReference type="EMBL" id="VBOZ01000017">
    <property type="protein sequence ID" value="TMQ64764.1"/>
    <property type="molecule type" value="Genomic_DNA"/>
</dbReference>
<accession>A0A538TMB5</accession>
<gene>
    <name evidence="2" type="ORF">E6K79_06930</name>
</gene>
<evidence type="ECO:0000313" key="3">
    <source>
        <dbReference type="Proteomes" id="UP000317691"/>
    </source>
</evidence>
<keyword evidence="1" id="KW-1133">Transmembrane helix</keyword>
<dbReference type="NCBIfam" id="TIGR02532">
    <property type="entry name" value="IV_pilin_GFxxxE"/>
    <property type="match status" value="1"/>
</dbReference>
<dbReference type="SUPFAM" id="SSF54523">
    <property type="entry name" value="Pili subunits"/>
    <property type="match status" value="1"/>
</dbReference>
<dbReference type="Pfam" id="PF07963">
    <property type="entry name" value="N_methyl"/>
    <property type="match status" value="1"/>
</dbReference>
<dbReference type="Proteomes" id="UP000317691">
    <property type="component" value="Unassembled WGS sequence"/>
</dbReference>